<dbReference type="Proteomes" id="UP001233271">
    <property type="component" value="Chromosome 2"/>
</dbReference>
<evidence type="ECO:0000313" key="4">
    <source>
        <dbReference type="EMBL" id="BEI89881.1"/>
    </source>
</evidence>
<evidence type="ECO:0000313" key="5">
    <source>
        <dbReference type="Proteomes" id="UP001233271"/>
    </source>
</evidence>
<dbReference type="GO" id="GO:0005634">
    <property type="term" value="C:nucleus"/>
    <property type="evidence" value="ECO:0007669"/>
    <property type="project" value="InterPro"/>
</dbReference>
<accession>A0AA48IEP5</accession>
<protein>
    <recommendedName>
        <fullName evidence="6">Nucleosome assembly protein</fullName>
    </recommendedName>
</protein>
<evidence type="ECO:0008006" key="6">
    <source>
        <dbReference type="Google" id="ProtNLM"/>
    </source>
</evidence>
<comment type="similarity">
    <text evidence="1 2">Belongs to the nucleosome assembly protein (NAP) family.</text>
</comment>
<name>A0AA48IEP5_9TREE</name>
<dbReference type="RefSeq" id="XP_060455147.1">
    <property type="nucleotide sequence ID" value="XM_060598343.1"/>
</dbReference>
<dbReference type="InterPro" id="IPR002164">
    <property type="entry name" value="NAP_family"/>
</dbReference>
<dbReference type="InterPro" id="IPR037231">
    <property type="entry name" value="NAP-like_sf"/>
</dbReference>
<evidence type="ECO:0000256" key="1">
    <source>
        <dbReference type="ARBA" id="ARBA00009947"/>
    </source>
</evidence>
<dbReference type="GeneID" id="85493752"/>
<dbReference type="KEGG" id="ccac:CcaHIS019_0212430"/>
<evidence type="ECO:0000256" key="2">
    <source>
        <dbReference type="RuleBase" id="RU003876"/>
    </source>
</evidence>
<feature type="compositionally biased region" description="Acidic residues" evidence="3">
    <location>
        <begin position="218"/>
        <end position="241"/>
    </location>
</feature>
<gene>
    <name evidence="4" type="ORF">CcaverHIS019_0212430</name>
</gene>
<evidence type="ECO:0000256" key="3">
    <source>
        <dbReference type="SAM" id="MobiDB-lite"/>
    </source>
</evidence>
<dbReference type="SUPFAM" id="SSF143113">
    <property type="entry name" value="NAP-like"/>
    <property type="match status" value="1"/>
</dbReference>
<dbReference type="Pfam" id="PF00956">
    <property type="entry name" value="NAP"/>
    <property type="match status" value="1"/>
</dbReference>
<proteinExistence type="inferred from homology"/>
<dbReference type="AlphaFoldDB" id="A0AA48IEP5"/>
<dbReference type="GO" id="GO:0006334">
    <property type="term" value="P:nucleosome assembly"/>
    <property type="evidence" value="ECO:0007669"/>
    <property type="project" value="InterPro"/>
</dbReference>
<keyword evidence="5" id="KW-1185">Reference proteome</keyword>
<reference evidence="4" key="1">
    <citation type="journal article" date="2023" name="BMC Genomics">
        <title>Chromosome-level genome assemblies of Cutaneotrichosporon spp. (Trichosporonales, Basidiomycota) reveal imbalanced evolution between nucleotide sequences and chromosome synteny.</title>
        <authorList>
            <person name="Kobayashi Y."/>
            <person name="Kayamori A."/>
            <person name="Aoki K."/>
            <person name="Shiwa Y."/>
            <person name="Matsutani M."/>
            <person name="Fujita N."/>
            <person name="Sugita T."/>
            <person name="Iwasaki W."/>
            <person name="Tanaka N."/>
            <person name="Takashima M."/>
        </authorList>
    </citation>
    <scope>NUCLEOTIDE SEQUENCE</scope>
    <source>
        <strain evidence="4">HIS019</strain>
    </source>
</reference>
<sequence length="255" mass="29049">MPDKYEAELPDEVHELLAAADKDREIRLTRAATAENLKFLELVRSKVKDVPLFWAVTLLSHPELGQAASSTSDKEVFKYLTDVELVQDAHDPREYEIVFHFKENPYFTNTELRKKYSLPNGTKPAPADGTITDEMRAFEAIDLEPSSMTIEWKADNDLIAKHPRKLNSEDDEIIDGDIGSFFHFFTEKSDIMSLGGTIIDVLAEPLEFFANDPSGFDSDFDEEDEEDEGSIDLGDDDDEDEPQRKKQKKERCCHP</sequence>
<feature type="region of interest" description="Disordered" evidence="3">
    <location>
        <begin position="212"/>
        <end position="255"/>
    </location>
</feature>
<dbReference type="Gene3D" id="3.30.1120.90">
    <property type="entry name" value="Nucleosome assembly protein"/>
    <property type="match status" value="1"/>
</dbReference>
<dbReference type="PANTHER" id="PTHR11875">
    <property type="entry name" value="TESTIS-SPECIFIC Y-ENCODED PROTEIN"/>
    <property type="match status" value="1"/>
</dbReference>
<dbReference type="EMBL" id="AP028213">
    <property type="protein sequence ID" value="BEI89881.1"/>
    <property type="molecule type" value="Genomic_DNA"/>
</dbReference>
<organism evidence="4 5">
    <name type="scientific">Cutaneotrichosporon cavernicola</name>
    <dbReference type="NCBI Taxonomy" id="279322"/>
    <lineage>
        <taxon>Eukaryota</taxon>
        <taxon>Fungi</taxon>
        <taxon>Dikarya</taxon>
        <taxon>Basidiomycota</taxon>
        <taxon>Agaricomycotina</taxon>
        <taxon>Tremellomycetes</taxon>
        <taxon>Trichosporonales</taxon>
        <taxon>Trichosporonaceae</taxon>
        <taxon>Cutaneotrichosporon</taxon>
    </lineage>
</organism>